<dbReference type="Gene3D" id="3.90.1150.10">
    <property type="entry name" value="Aspartate Aminotransferase, domain 1"/>
    <property type="match status" value="1"/>
</dbReference>
<name>A0A8D0G2U9_SPHPU</name>
<comment type="similarity">
    <text evidence="1">Belongs to the class-I pyridoxal-phosphate-dependent aminotransferase family.</text>
</comment>
<dbReference type="InterPro" id="IPR015421">
    <property type="entry name" value="PyrdxlP-dep_Trfase_major"/>
</dbReference>
<dbReference type="InterPro" id="IPR015424">
    <property type="entry name" value="PyrdxlP-dep_Trfase"/>
</dbReference>
<dbReference type="Proteomes" id="UP000694392">
    <property type="component" value="Unplaced"/>
</dbReference>
<organism evidence="4 5">
    <name type="scientific">Sphenodon punctatus</name>
    <name type="common">Tuatara</name>
    <name type="synonym">Hatteria punctata</name>
    <dbReference type="NCBI Taxonomy" id="8508"/>
    <lineage>
        <taxon>Eukaryota</taxon>
        <taxon>Metazoa</taxon>
        <taxon>Chordata</taxon>
        <taxon>Craniata</taxon>
        <taxon>Vertebrata</taxon>
        <taxon>Euteleostomi</taxon>
        <taxon>Lepidosauria</taxon>
        <taxon>Sphenodontia</taxon>
        <taxon>Sphenodontidae</taxon>
        <taxon>Sphenodon</taxon>
    </lineage>
</organism>
<dbReference type="Gene3D" id="3.40.640.10">
    <property type="entry name" value="Type I PLP-dependent aspartate aminotransferase-like (Major domain)"/>
    <property type="match status" value="1"/>
</dbReference>
<dbReference type="Ensembl" id="ENSSPUT00000000506.1">
    <property type="protein sequence ID" value="ENSSPUP00000000468.1"/>
    <property type="gene ID" value="ENSSPUG00000000439.1"/>
</dbReference>
<dbReference type="GeneTree" id="ENSGT00940000167569"/>
<protein>
    <recommendedName>
        <fullName evidence="3">Aminotransferase class I/classII large domain-containing protein</fullName>
    </recommendedName>
</protein>
<keyword evidence="5" id="KW-1185">Reference proteome</keyword>
<reference evidence="4" key="2">
    <citation type="submission" date="2025-09" db="UniProtKB">
        <authorList>
            <consortium name="Ensembl"/>
        </authorList>
    </citation>
    <scope>IDENTIFICATION</scope>
</reference>
<dbReference type="Pfam" id="PF00155">
    <property type="entry name" value="Aminotran_1_2"/>
    <property type="match status" value="1"/>
</dbReference>
<dbReference type="InterPro" id="IPR015422">
    <property type="entry name" value="PyrdxlP-dep_Trfase_small"/>
</dbReference>
<reference evidence="4" key="1">
    <citation type="submission" date="2025-08" db="UniProtKB">
        <authorList>
            <consortium name="Ensembl"/>
        </authorList>
    </citation>
    <scope>IDENTIFICATION</scope>
</reference>
<dbReference type="SUPFAM" id="SSF53383">
    <property type="entry name" value="PLP-dependent transferases"/>
    <property type="match status" value="1"/>
</dbReference>
<accession>A0A8D0G2U9</accession>
<dbReference type="InterPro" id="IPR004838">
    <property type="entry name" value="NHTrfase_class1_PyrdxlP-BS"/>
</dbReference>
<dbReference type="GO" id="GO:0006520">
    <property type="term" value="P:amino acid metabolic process"/>
    <property type="evidence" value="ECO:0007669"/>
    <property type="project" value="TreeGrafter"/>
</dbReference>
<dbReference type="InterPro" id="IPR004839">
    <property type="entry name" value="Aminotransferase_I/II_large"/>
</dbReference>
<evidence type="ECO:0000256" key="2">
    <source>
        <dbReference type="ARBA" id="ARBA00022898"/>
    </source>
</evidence>
<sequence>MDEIYMLSVYDDTTFTSILSLDCLPDPERTHFMWGFSKDFGMCGIRVGVLYTRNHEVRKAVNRLAVFHGCPGPVQHVLHQFLSERDWLDNVFFPTNKRRLKEAKEVLVNGLANIGIPILKSS</sequence>
<dbReference type="InterPro" id="IPR050478">
    <property type="entry name" value="Ethylene_sulfur-biosynth"/>
</dbReference>
<keyword evidence="2" id="KW-0663">Pyridoxal phosphate</keyword>
<evidence type="ECO:0000259" key="3">
    <source>
        <dbReference type="Pfam" id="PF00155"/>
    </source>
</evidence>
<evidence type="ECO:0000313" key="5">
    <source>
        <dbReference type="Proteomes" id="UP000694392"/>
    </source>
</evidence>
<dbReference type="GO" id="GO:0030170">
    <property type="term" value="F:pyridoxal phosphate binding"/>
    <property type="evidence" value="ECO:0007669"/>
    <property type="project" value="InterPro"/>
</dbReference>
<evidence type="ECO:0000256" key="1">
    <source>
        <dbReference type="ARBA" id="ARBA00007441"/>
    </source>
</evidence>
<evidence type="ECO:0000313" key="4">
    <source>
        <dbReference type="Ensembl" id="ENSSPUP00000000468.1"/>
    </source>
</evidence>
<dbReference type="OMA" id="QWKANDL"/>
<dbReference type="PANTHER" id="PTHR43795">
    <property type="entry name" value="BIFUNCTIONAL ASPARTATE AMINOTRANSFERASE AND GLUTAMATE/ASPARTATE-PREPHENATE AMINOTRANSFERASE-RELATED"/>
    <property type="match status" value="1"/>
</dbReference>
<dbReference type="GO" id="GO:0008483">
    <property type="term" value="F:transaminase activity"/>
    <property type="evidence" value="ECO:0007669"/>
    <property type="project" value="TreeGrafter"/>
</dbReference>
<dbReference type="PANTHER" id="PTHR43795:SF51">
    <property type="entry name" value="AMINOTRANSFERASE CLASS I_CLASSII DOMAIN-CONTAINING PROTEIN"/>
    <property type="match status" value="1"/>
</dbReference>
<feature type="domain" description="Aminotransferase class I/classII large" evidence="3">
    <location>
        <begin position="2"/>
        <end position="121"/>
    </location>
</feature>
<dbReference type="AlphaFoldDB" id="A0A8D0G2U9"/>
<dbReference type="PROSITE" id="PS00105">
    <property type="entry name" value="AA_TRANSFER_CLASS_1"/>
    <property type="match status" value="1"/>
</dbReference>
<proteinExistence type="inferred from homology"/>